<name>A0ACA9Y1A5_9ASCO</name>
<gene>
    <name evidence="1" type="ORF">CLIB1444_01S04676</name>
</gene>
<comment type="caution">
    <text evidence="1">The sequence shown here is derived from an EMBL/GenBank/DDBJ whole genome shotgun (WGS) entry which is preliminary data.</text>
</comment>
<evidence type="ECO:0000313" key="1">
    <source>
        <dbReference type="EMBL" id="CAH6718345.1"/>
    </source>
</evidence>
<organism evidence="1 2">
    <name type="scientific">[Candida] jaroonii</name>
    <dbReference type="NCBI Taxonomy" id="467808"/>
    <lineage>
        <taxon>Eukaryota</taxon>
        <taxon>Fungi</taxon>
        <taxon>Dikarya</taxon>
        <taxon>Ascomycota</taxon>
        <taxon>Saccharomycotina</taxon>
        <taxon>Pichiomycetes</taxon>
        <taxon>Debaryomycetaceae</taxon>
        <taxon>Yamadazyma</taxon>
    </lineage>
</organism>
<reference evidence="1" key="1">
    <citation type="submission" date="2022-06" db="EMBL/GenBank/DDBJ databases">
        <authorList>
            <person name="Legras J.-L."/>
            <person name="Devillers H."/>
            <person name="Grondin C."/>
        </authorList>
    </citation>
    <scope>NUCLEOTIDE SEQUENCE</scope>
    <source>
        <strain evidence="1">CLIB 1444</strain>
    </source>
</reference>
<dbReference type="EMBL" id="CALSDN010000001">
    <property type="protein sequence ID" value="CAH6718345.1"/>
    <property type="molecule type" value="Genomic_DNA"/>
</dbReference>
<accession>A0ACA9Y1A5</accession>
<keyword evidence="2" id="KW-1185">Reference proteome</keyword>
<sequence length="637" mass="72046">MTPKELEVYFGKGVSGTLAVPFGANADQYEDGIEPATHKMALILHGQGGHRNYCYQKLLAHRLAKEGIYSLRIDFRGCGSSADNADDKVGRVLTQDVEDIQDSVEFLIDGSKNPLKINFTLSSIISHSRGSVAMFLWALEQDELIKSGSPKGMIVPNLINCSSRFQSHTVLDRYPLHDEEFVQVPQMVLRHGKFQPIDIMKRELLDLAEADLSKLNDLSLDFSVLSIYGLEDNIIPIVDSSHFANVLNRGHLSHKLELIPMADHNFFGTVPIENEVDAEDYNPENLPLNKSNLVNYSSVVVDKIIDYLRPENELLRFLHVSKNIGHLSRWKQVEGISNFRDIGGWKLTNPRFPTRDPSPSTYYVTHNLMFRCANTGDATPNGLATLQKLGITAMFDLRSDGECARDGYPKDLEKYGIKRIHAPVFSKDDYSPQSIAVRYANLMTSWNTYVNVYDDMLNHGAEAYRRIFEYIRDENKPFVFHCTAGKDRTGMVSMLILLLSGLDHHVIAKEYELTTIGLKPDHAKIKGNFMKIVSKMKEKMGGPSDFEKSLGQGRKNFTIEEDGFNNLISSRYEAMLSTIELFNDKYGGIMKYMTVNLGFNEDDILKIFNNIVINDKVGYLEESFLQWSHRNSTGPNL</sequence>
<dbReference type="Proteomes" id="UP001152531">
    <property type="component" value="Unassembled WGS sequence"/>
</dbReference>
<protein>
    <submittedName>
        <fullName evidence="1">Uncharacterized protein</fullName>
    </submittedName>
</protein>
<evidence type="ECO:0000313" key="2">
    <source>
        <dbReference type="Proteomes" id="UP001152531"/>
    </source>
</evidence>
<proteinExistence type="predicted"/>